<reference evidence="1 2" key="1">
    <citation type="submission" date="2015-12" db="EMBL/GenBank/DDBJ databases">
        <title>Genome sequence of Thalassospira xiamenensis MCCC 1A03005.</title>
        <authorList>
            <person name="Lu L."/>
            <person name="Lai Q."/>
            <person name="Shao Z."/>
            <person name="Qian P."/>
        </authorList>
    </citation>
    <scope>NUCLEOTIDE SEQUENCE [LARGE SCALE GENOMIC DNA]</scope>
    <source>
        <strain evidence="1 2">MCCC 1A03005</strain>
    </source>
</reference>
<dbReference type="Gene3D" id="3.40.50.2300">
    <property type="match status" value="1"/>
</dbReference>
<comment type="caution">
    <text evidence="1">The sequence shown here is derived from an EMBL/GenBank/DDBJ whole genome shotgun (WGS) entry which is preliminary data.</text>
</comment>
<protein>
    <submittedName>
        <fullName evidence="1">Uncharacterized protein</fullName>
    </submittedName>
</protein>
<gene>
    <name evidence="1" type="ORF">AUP40_04160</name>
</gene>
<organism evidence="1 2">
    <name type="scientific">Thalassospira xiamenensis</name>
    <dbReference type="NCBI Taxonomy" id="220697"/>
    <lineage>
        <taxon>Bacteria</taxon>
        <taxon>Pseudomonadati</taxon>
        <taxon>Pseudomonadota</taxon>
        <taxon>Alphaproteobacteria</taxon>
        <taxon>Rhodospirillales</taxon>
        <taxon>Thalassospiraceae</taxon>
        <taxon>Thalassospira</taxon>
    </lineage>
</organism>
<dbReference type="Proteomes" id="UP000076167">
    <property type="component" value="Unassembled WGS sequence"/>
</dbReference>
<sequence>MQRGTNTTRGAELAATQIGLGADVALQLAVSTGIGILQITADAGKLGVVSDVNQNGLHS</sequence>
<keyword evidence="2" id="KW-1185">Reference proteome</keyword>
<evidence type="ECO:0000313" key="2">
    <source>
        <dbReference type="Proteomes" id="UP000076167"/>
    </source>
</evidence>
<accession>A0ABR5XXQ2</accession>
<proteinExistence type="predicted"/>
<name>A0ABR5XXQ2_9PROT</name>
<dbReference type="EMBL" id="LPXL01000056">
    <property type="protein sequence ID" value="KZC97138.1"/>
    <property type="molecule type" value="Genomic_DNA"/>
</dbReference>
<evidence type="ECO:0000313" key="1">
    <source>
        <dbReference type="EMBL" id="KZC97138.1"/>
    </source>
</evidence>